<comment type="caution">
    <text evidence="4">The sequence shown here is derived from an EMBL/GenBank/DDBJ whole genome shotgun (WGS) entry which is preliminary data.</text>
</comment>
<name>A0A6I1ELL9_9BURK</name>
<evidence type="ECO:0000259" key="3">
    <source>
        <dbReference type="Pfam" id="PF09925"/>
    </source>
</evidence>
<feature type="transmembrane region" description="Helical" evidence="2">
    <location>
        <begin position="505"/>
        <end position="535"/>
    </location>
</feature>
<feature type="transmembrane region" description="Helical" evidence="2">
    <location>
        <begin position="371"/>
        <end position="389"/>
    </location>
</feature>
<keyword evidence="2" id="KW-0472">Membrane</keyword>
<evidence type="ECO:0000313" key="5">
    <source>
        <dbReference type="Proteomes" id="UP000430564"/>
    </source>
</evidence>
<feature type="transmembrane region" description="Helical" evidence="2">
    <location>
        <begin position="205"/>
        <end position="222"/>
    </location>
</feature>
<feature type="transmembrane region" description="Helical" evidence="2">
    <location>
        <begin position="735"/>
        <end position="758"/>
    </location>
</feature>
<evidence type="ECO:0000256" key="2">
    <source>
        <dbReference type="SAM" id="Phobius"/>
    </source>
</evidence>
<feature type="transmembrane region" description="Helical" evidence="2">
    <location>
        <begin position="342"/>
        <end position="359"/>
    </location>
</feature>
<accession>A0A6I1ELL9</accession>
<feature type="transmembrane region" description="Helical" evidence="2">
    <location>
        <begin position="257"/>
        <end position="274"/>
    </location>
</feature>
<organism evidence="4 5">
    <name type="scientific">Sutterella seckii</name>
    <dbReference type="NCBI Taxonomy" id="1944635"/>
    <lineage>
        <taxon>Bacteria</taxon>
        <taxon>Pseudomonadati</taxon>
        <taxon>Pseudomonadota</taxon>
        <taxon>Betaproteobacteria</taxon>
        <taxon>Burkholderiales</taxon>
        <taxon>Sutterellaceae</taxon>
        <taxon>Sutterella</taxon>
    </lineage>
</organism>
<dbReference type="InterPro" id="IPR025833">
    <property type="entry name" value="GDYXXLXY"/>
</dbReference>
<dbReference type="EMBL" id="WEHX01000023">
    <property type="protein sequence ID" value="KAB7661128.1"/>
    <property type="molecule type" value="Genomic_DNA"/>
</dbReference>
<protein>
    <submittedName>
        <fullName evidence="4">DUF2157 domain-containing protein</fullName>
    </submittedName>
</protein>
<feature type="transmembrane region" description="Helical" evidence="2">
    <location>
        <begin position="316"/>
        <end position="335"/>
    </location>
</feature>
<gene>
    <name evidence="4" type="ORF">GBM95_05195</name>
</gene>
<dbReference type="RefSeq" id="WP_152158120.1">
    <property type="nucleotide sequence ID" value="NZ_WEHX01000023.1"/>
</dbReference>
<feature type="compositionally biased region" description="Low complexity" evidence="1">
    <location>
        <begin position="50"/>
        <end position="69"/>
    </location>
</feature>
<feature type="domain" description="DUF2157" evidence="3">
    <location>
        <begin position="101"/>
        <end position="227"/>
    </location>
</feature>
<feature type="transmembrane region" description="Helical" evidence="2">
    <location>
        <begin position="150"/>
        <end position="169"/>
    </location>
</feature>
<feature type="transmembrane region" description="Helical" evidence="2">
    <location>
        <begin position="227"/>
        <end position="245"/>
    </location>
</feature>
<dbReference type="Proteomes" id="UP000430564">
    <property type="component" value="Unassembled WGS sequence"/>
</dbReference>
<feature type="transmembrane region" description="Helical" evidence="2">
    <location>
        <begin position="673"/>
        <end position="692"/>
    </location>
</feature>
<dbReference type="OrthoDB" id="4868247at2"/>
<keyword evidence="2" id="KW-1133">Transmembrane helix</keyword>
<feature type="transmembrane region" description="Helical" evidence="2">
    <location>
        <begin position="119"/>
        <end position="144"/>
    </location>
</feature>
<sequence length="918" mass="96710">MSEQQHNSLSDEKKSSFSDEAPGPSGPSAGNINLLHAPARPAQLPPPGKPALLPSPALEEPAAPIPQEADFPQKAPVKAEEEAGIANEPQPAPAAAEESLKAAEAPHAAPEASIPHASFAGLLGTLGGLSLSAALLLFAAAHFLGWSPAVRLSFFGGLAGAAFLPLLLLRNAGKLTRDISASAGGLLLGLLLVVIGQTWQTGEGAASLMLAWPGLLLPWLLCVRRPVIFALWFVVTLTGAYLQGWQMAESFGLLEKLLPAAFLSFTAALVFSIIQWKSGSSAIRAAGILPAASALLLLGILPALDIEYGASAVPSLLSLAYFIGALIFSAAAFFSRRPELRAFALLTLISWVNGFAVRFAQSAHIASDEGLLYILTLLNGLVFLGWILFRARRTRLRQGDAGDNPNFLDWICRRIPQTAGALMGAAAALLLAATLFALFSLSGTAAGSILLACGALIEIARRIQNFRQKTVPNPMQFSALRTISFALAAAGWVVLSGSLSSASAAWILIALALIGAALFRSRIALIAAFLVGVFMPDFQNPWFVHIPTASSAACALLIAVILFTREKSSLQREALWWLPALLLAQWLLPIAVQTSIISREALPPEVSQWIGAAALLLTAAAALLREKKNALRTVLVFAGAALAGAAFSASASLLLCLAAAAACARKRRLQPGLLCLILCLALLECGRVYWQSPESGVNLLLKGAVMQGTAGAGLLISCLALTLQPERAAALRAQLQLKLLPLLILILTCGALFSSIAARTEIAEAGTRYAAELIPSDPRDIVMGDFMTLSYAADGREALEAYRKEASARGSNADSDDPVHFCAAGQEGVLTILSAAGDGEACPAGTTLRLPADRNSSWRMTPKLPHRWFFPSGDALRFEGARFAELRCLRDRCLITGLLDAQKNPILPSQNSSGPQTP</sequence>
<feature type="compositionally biased region" description="Low complexity" evidence="1">
    <location>
        <begin position="86"/>
        <end position="107"/>
    </location>
</feature>
<dbReference type="Pfam" id="PF14345">
    <property type="entry name" value="GDYXXLXY"/>
    <property type="match status" value="1"/>
</dbReference>
<dbReference type="AlphaFoldDB" id="A0A6I1ELL9"/>
<feature type="region of interest" description="Disordered" evidence="1">
    <location>
        <begin position="1"/>
        <end position="107"/>
    </location>
</feature>
<reference evidence="4 5" key="1">
    <citation type="submission" date="2019-10" db="EMBL/GenBank/DDBJ databases">
        <title>Genome diversity of Sutterella seckii.</title>
        <authorList>
            <person name="Chaplin A.V."/>
            <person name="Sokolova S.R."/>
            <person name="Mosin K.A."/>
            <person name="Ivanova E.L."/>
            <person name="Kochetkova T.O."/>
            <person name="Goltsov A.Y."/>
            <person name="Trofimov D.Y."/>
            <person name="Efimov B.A."/>
        </authorList>
    </citation>
    <scope>NUCLEOTIDE SEQUENCE [LARGE SCALE GENOMIC DNA]</scope>
    <source>
        <strain evidence="4 5">ASD393</strain>
    </source>
</reference>
<feature type="transmembrane region" description="Helical" evidence="2">
    <location>
        <begin position="419"/>
        <end position="439"/>
    </location>
</feature>
<feature type="transmembrane region" description="Helical" evidence="2">
    <location>
        <begin position="636"/>
        <end position="661"/>
    </location>
</feature>
<keyword evidence="2" id="KW-0812">Transmembrane</keyword>
<evidence type="ECO:0000256" key="1">
    <source>
        <dbReference type="SAM" id="MobiDB-lite"/>
    </source>
</evidence>
<evidence type="ECO:0000313" key="4">
    <source>
        <dbReference type="EMBL" id="KAB7661128.1"/>
    </source>
</evidence>
<proteinExistence type="predicted"/>
<dbReference type="InterPro" id="IPR018677">
    <property type="entry name" value="DUF2157"/>
</dbReference>
<feature type="transmembrane region" description="Helical" evidence="2">
    <location>
        <begin position="542"/>
        <end position="563"/>
    </location>
</feature>
<feature type="transmembrane region" description="Helical" evidence="2">
    <location>
        <begin position="575"/>
        <end position="594"/>
    </location>
</feature>
<feature type="transmembrane region" description="Helical" evidence="2">
    <location>
        <begin position="181"/>
        <end position="199"/>
    </location>
</feature>
<feature type="transmembrane region" description="Helical" evidence="2">
    <location>
        <begin position="704"/>
        <end position="723"/>
    </location>
</feature>
<feature type="transmembrane region" description="Helical" evidence="2">
    <location>
        <begin position="286"/>
        <end position="304"/>
    </location>
</feature>
<dbReference type="Pfam" id="PF09925">
    <property type="entry name" value="DUF2157"/>
    <property type="match status" value="1"/>
</dbReference>
<feature type="transmembrane region" description="Helical" evidence="2">
    <location>
        <begin position="482"/>
        <end position="499"/>
    </location>
</feature>